<dbReference type="PANTHER" id="PTHR33365:SF4">
    <property type="entry name" value="CYCLOCHLOROTINE BIOSYNTHESIS PROTEIN O"/>
    <property type="match status" value="1"/>
</dbReference>
<comment type="pathway">
    <text evidence="2">Mycotoxin biosynthesis.</text>
</comment>
<evidence type="ECO:0000313" key="11">
    <source>
        <dbReference type="Proteomes" id="UP001583177"/>
    </source>
</evidence>
<comment type="caution">
    <text evidence="10">The sequence shown here is derived from an EMBL/GenBank/DDBJ whole genome shotgun (WGS) entry which is preliminary data.</text>
</comment>
<accession>A0ABR3W0U8</accession>
<evidence type="ECO:0000256" key="4">
    <source>
        <dbReference type="ARBA" id="ARBA00022989"/>
    </source>
</evidence>
<dbReference type="PANTHER" id="PTHR33365">
    <property type="entry name" value="YALI0B05434P"/>
    <property type="match status" value="1"/>
</dbReference>
<gene>
    <name evidence="10" type="ORF">Daus18300_013040</name>
</gene>
<evidence type="ECO:0000313" key="10">
    <source>
        <dbReference type="EMBL" id="KAL1850172.1"/>
    </source>
</evidence>
<keyword evidence="11" id="KW-1185">Reference proteome</keyword>
<organism evidence="10 11">
    <name type="scientific">Diaporthe australafricana</name>
    <dbReference type="NCBI Taxonomy" id="127596"/>
    <lineage>
        <taxon>Eukaryota</taxon>
        <taxon>Fungi</taxon>
        <taxon>Dikarya</taxon>
        <taxon>Ascomycota</taxon>
        <taxon>Pezizomycotina</taxon>
        <taxon>Sordariomycetes</taxon>
        <taxon>Sordariomycetidae</taxon>
        <taxon>Diaporthales</taxon>
        <taxon>Diaporthaceae</taxon>
        <taxon>Diaporthe</taxon>
    </lineage>
</organism>
<proteinExistence type="inferred from homology"/>
<evidence type="ECO:0008006" key="12">
    <source>
        <dbReference type="Google" id="ProtNLM"/>
    </source>
</evidence>
<keyword evidence="7" id="KW-0472">Membrane</keyword>
<keyword evidence="3" id="KW-0812">Transmembrane</keyword>
<evidence type="ECO:0000256" key="7">
    <source>
        <dbReference type="ARBA" id="ARBA00023136"/>
    </source>
</evidence>
<evidence type="ECO:0000256" key="6">
    <source>
        <dbReference type="ARBA" id="ARBA00023026"/>
    </source>
</evidence>
<reference evidence="10 11" key="1">
    <citation type="journal article" date="2024" name="IMA Fungus">
        <title>IMA Genome - F19 : A genome assembly and annotation guide to empower mycologists, including annotated draft genome sequences of Ceratocystis pirilliformis, Diaporthe australafricana, Fusarium ophioides, Paecilomyces lecythidis, and Sporothrix stenoceras.</title>
        <authorList>
            <person name="Aylward J."/>
            <person name="Wilson A.M."/>
            <person name="Visagie C.M."/>
            <person name="Spraker J."/>
            <person name="Barnes I."/>
            <person name="Buitendag C."/>
            <person name="Ceriani C."/>
            <person name="Del Mar Angel L."/>
            <person name="du Plessis D."/>
            <person name="Fuchs T."/>
            <person name="Gasser K."/>
            <person name="Kramer D."/>
            <person name="Li W."/>
            <person name="Munsamy K."/>
            <person name="Piso A."/>
            <person name="Price J.L."/>
            <person name="Sonnekus B."/>
            <person name="Thomas C."/>
            <person name="van der Nest A."/>
            <person name="van Dijk A."/>
            <person name="van Heerden A."/>
            <person name="van Vuuren N."/>
            <person name="Yilmaz N."/>
            <person name="Duong T.A."/>
            <person name="van der Merwe N.A."/>
            <person name="Wingfield M.J."/>
            <person name="Wingfield B.D."/>
        </authorList>
    </citation>
    <scope>NUCLEOTIDE SEQUENCE [LARGE SCALE GENOMIC DNA]</scope>
    <source>
        <strain evidence="10 11">CMW 18300</strain>
    </source>
</reference>
<dbReference type="Proteomes" id="UP001583177">
    <property type="component" value="Unassembled WGS sequence"/>
</dbReference>
<keyword evidence="5" id="KW-0560">Oxidoreductase</keyword>
<keyword evidence="8" id="KW-0325">Glycoprotein</keyword>
<dbReference type="Pfam" id="PF11807">
    <property type="entry name" value="UstYa"/>
    <property type="match status" value="1"/>
</dbReference>
<protein>
    <recommendedName>
        <fullName evidence="12">Tat pathway signal sequence</fullName>
    </recommendedName>
</protein>
<evidence type="ECO:0000256" key="9">
    <source>
        <dbReference type="ARBA" id="ARBA00035112"/>
    </source>
</evidence>
<evidence type="ECO:0000256" key="8">
    <source>
        <dbReference type="ARBA" id="ARBA00023180"/>
    </source>
</evidence>
<dbReference type="EMBL" id="JAWRVE010000190">
    <property type="protein sequence ID" value="KAL1850172.1"/>
    <property type="molecule type" value="Genomic_DNA"/>
</dbReference>
<name>A0ABR3W0U8_9PEZI</name>
<keyword evidence="4" id="KW-1133">Transmembrane helix</keyword>
<dbReference type="InterPro" id="IPR021765">
    <property type="entry name" value="UstYa-like"/>
</dbReference>
<comment type="similarity">
    <text evidence="9">Belongs to the ustYa family.</text>
</comment>
<evidence type="ECO:0000256" key="2">
    <source>
        <dbReference type="ARBA" id="ARBA00004685"/>
    </source>
</evidence>
<sequence length="314" mass="35941">MFSLSKILGSKPSTDRNGIAYESVDLQVDDDGQPTTEKTSMIELAKVQKKLKFFRTGFYVTHAFQALFFLFWMFRDGDGDASHPHATYRDLEWSGLLGEDWNGLVPNGIGYPLKPTFWGEDHPYYMPEDIFEDFDKSMSTINHWKYMHNSSSIFVSPDEPRIKRIKPDGTVAEIPPFWPWDQREDGREIYVIRGFHQMHCIFVISEEFSYHYGKPNESLWTAGHVAHCINTLRDAIMCMADAQPLSYVNGYKNGHATDGQAMMCRDWEELHKFVNDPARGLRIKNVAPAGSKADKMAPIIPYPDLTEAELRGVA</sequence>
<evidence type="ECO:0000256" key="1">
    <source>
        <dbReference type="ARBA" id="ARBA00004167"/>
    </source>
</evidence>
<evidence type="ECO:0000256" key="5">
    <source>
        <dbReference type="ARBA" id="ARBA00023002"/>
    </source>
</evidence>
<comment type="subcellular location">
    <subcellularLocation>
        <location evidence="1">Membrane</location>
        <topology evidence="1">Single-pass membrane protein</topology>
    </subcellularLocation>
</comment>
<keyword evidence="6" id="KW-0843">Virulence</keyword>
<evidence type="ECO:0000256" key="3">
    <source>
        <dbReference type="ARBA" id="ARBA00022692"/>
    </source>
</evidence>